<name>A0A2J0Q8J2_9BACT</name>
<feature type="compositionally biased region" description="Basic and acidic residues" evidence="2">
    <location>
        <begin position="7"/>
        <end position="21"/>
    </location>
</feature>
<comment type="caution">
    <text evidence="3">The sequence shown here is derived from an EMBL/GenBank/DDBJ whole genome shotgun (WGS) entry which is preliminary data.</text>
</comment>
<evidence type="ECO:0000256" key="2">
    <source>
        <dbReference type="SAM" id="MobiDB-lite"/>
    </source>
</evidence>
<feature type="coiled-coil region" evidence="1">
    <location>
        <begin position="91"/>
        <end position="118"/>
    </location>
</feature>
<keyword evidence="1" id="KW-0175">Coiled coil</keyword>
<reference evidence="3 4" key="1">
    <citation type="submission" date="2017-09" db="EMBL/GenBank/DDBJ databases">
        <title>Depth-based differentiation of microbial function through sediment-hosted aquifers and enrichment of novel symbionts in the deep terrestrial subsurface.</title>
        <authorList>
            <person name="Probst A.J."/>
            <person name="Ladd B."/>
            <person name="Jarett J.K."/>
            <person name="Geller-Mcgrath D.E."/>
            <person name="Sieber C.M."/>
            <person name="Emerson J.B."/>
            <person name="Anantharaman K."/>
            <person name="Thomas B.C."/>
            <person name="Malmstrom R."/>
            <person name="Stieglmeier M."/>
            <person name="Klingl A."/>
            <person name="Woyke T."/>
            <person name="Ryan C.M."/>
            <person name="Banfield J.F."/>
        </authorList>
    </citation>
    <scope>NUCLEOTIDE SEQUENCE [LARGE SCALE GENOMIC DNA]</scope>
    <source>
        <strain evidence="3">CG10_big_fil_rev_8_21_14_0_10_36_16</strain>
    </source>
</reference>
<dbReference type="AlphaFoldDB" id="A0A2J0Q8J2"/>
<evidence type="ECO:0000313" key="3">
    <source>
        <dbReference type="EMBL" id="PJE51348.1"/>
    </source>
</evidence>
<gene>
    <name evidence="3" type="ORF">COV29_01170</name>
</gene>
<sequence length="118" mass="13553">MTSIETLPEKLEKKEAPKSVADRPIIGDPLRIEINNLIQLRNEIVNKEIGGMYEEGKITQEGKDQLLTMLDSQIKEREEQLARPSLEDDKEVDKVEKIKEIRDQIEALENELVKAEAE</sequence>
<proteinExistence type="predicted"/>
<evidence type="ECO:0000256" key="1">
    <source>
        <dbReference type="SAM" id="Coils"/>
    </source>
</evidence>
<protein>
    <submittedName>
        <fullName evidence="3">Uncharacterized protein</fullName>
    </submittedName>
</protein>
<accession>A0A2J0Q8J2</accession>
<evidence type="ECO:0000313" key="4">
    <source>
        <dbReference type="Proteomes" id="UP000228496"/>
    </source>
</evidence>
<organism evidence="3 4">
    <name type="scientific">Candidatus Yanofskybacteria bacterium CG10_big_fil_rev_8_21_14_0_10_36_16</name>
    <dbReference type="NCBI Taxonomy" id="1975096"/>
    <lineage>
        <taxon>Bacteria</taxon>
        <taxon>Candidatus Yanofskyibacteriota</taxon>
    </lineage>
</organism>
<dbReference type="Proteomes" id="UP000228496">
    <property type="component" value="Unassembled WGS sequence"/>
</dbReference>
<dbReference type="EMBL" id="PCXQ01000003">
    <property type="protein sequence ID" value="PJE51348.1"/>
    <property type="molecule type" value="Genomic_DNA"/>
</dbReference>
<feature type="region of interest" description="Disordered" evidence="2">
    <location>
        <begin position="1"/>
        <end position="22"/>
    </location>
</feature>